<keyword evidence="3" id="KW-1185">Reference proteome</keyword>
<feature type="transmembrane region" description="Helical" evidence="1">
    <location>
        <begin position="64"/>
        <end position="82"/>
    </location>
</feature>
<proteinExistence type="predicted"/>
<sequence>MQLDDVLPQLERLSDAEMETALSAAGTDLTYRLQCACVFIVLVAAIGLFSLAVPRLYQAFHPPIYVRLVLAAGTLVAIWQTVKLVGRVVQHFYCRAITRHVRARAGAP</sequence>
<evidence type="ECO:0000256" key="1">
    <source>
        <dbReference type="SAM" id="Phobius"/>
    </source>
</evidence>
<reference evidence="3" key="1">
    <citation type="journal article" date="2019" name="Int. J. Syst. Evol. Microbiol.">
        <title>The Global Catalogue of Microorganisms (GCM) 10K type strain sequencing project: providing services to taxonomists for standard genome sequencing and annotation.</title>
        <authorList>
            <consortium name="The Broad Institute Genomics Platform"/>
            <consortium name="The Broad Institute Genome Sequencing Center for Infectious Disease"/>
            <person name="Wu L."/>
            <person name="Ma J."/>
        </authorList>
    </citation>
    <scope>NUCLEOTIDE SEQUENCE [LARGE SCALE GENOMIC DNA]</scope>
    <source>
        <strain evidence="3">KCTC 42211</strain>
    </source>
</reference>
<evidence type="ECO:0000313" key="2">
    <source>
        <dbReference type="EMBL" id="MFC3661448.1"/>
    </source>
</evidence>
<feature type="transmembrane region" description="Helical" evidence="1">
    <location>
        <begin position="31"/>
        <end position="52"/>
    </location>
</feature>
<comment type="caution">
    <text evidence="2">The sequence shown here is derived from an EMBL/GenBank/DDBJ whole genome shotgun (WGS) entry which is preliminary data.</text>
</comment>
<evidence type="ECO:0000313" key="3">
    <source>
        <dbReference type="Proteomes" id="UP001595724"/>
    </source>
</evidence>
<organism evidence="2 3">
    <name type="scientific">Luteimonas notoginsengisoli</name>
    <dbReference type="NCBI Taxonomy" id="1578200"/>
    <lineage>
        <taxon>Bacteria</taxon>
        <taxon>Pseudomonadati</taxon>
        <taxon>Pseudomonadota</taxon>
        <taxon>Gammaproteobacteria</taxon>
        <taxon>Lysobacterales</taxon>
        <taxon>Lysobacteraceae</taxon>
        <taxon>Luteimonas</taxon>
    </lineage>
</organism>
<dbReference type="EMBL" id="JBHRYF010000019">
    <property type="protein sequence ID" value="MFC3661448.1"/>
    <property type="molecule type" value="Genomic_DNA"/>
</dbReference>
<name>A0ABV7UXK3_9GAMM</name>
<dbReference type="Proteomes" id="UP001595724">
    <property type="component" value="Unassembled WGS sequence"/>
</dbReference>
<keyword evidence="1" id="KW-0472">Membrane</keyword>
<gene>
    <name evidence="2" type="ORF">ACFOM9_15410</name>
</gene>
<accession>A0ABV7UXK3</accession>
<keyword evidence="1" id="KW-1133">Transmembrane helix</keyword>
<keyword evidence="1" id="KW-0812">Transmembrane</keyword>
<dbReference type="RefSeq" id="WP_386712897.1">
    <property type="nucleotide sequence ID" value="NZ_JBHRYF010000019.1"/>
</dbReference>
<protein>
    <submittedName>
        <fullName evidence="2">Uncharacterized protein</fullName>
    </submittedName>
</protein>